<organism evidence="1 2">
    <name type="scientific">Paenibacillus mesotrionivorans</name>
    <dbReference type="NCBI Taxonomy" id="3160968"/>
    <lineage>
        <taxon>Bacteria</taxon>
        <taxon>Bacillati</taxon>
        <taxon>Bacillota</taxon>
        <taxon>Bacilli</taxon>
        <taxon>Bacillales</taxon>
        <taxon>Paenibacillaceae</taxon>
        <taxon>Paenibacillus</taxon>
    </lineage>
</organism>
<protein>
    <submittedName>
        <fullName evidence="1">Uncharacterized protein</fullName>
    </submittedName>
</protein>
<keyword evidence="2" id="KW-1185">Reference proteome</keyword>
<name>A0ACC7P360_9BACL</name>
<dbReference type="Proteomes" id="UP001631969">
    <property type="component" value="Unassembled WGS sequence"/>
</dbReference>
<comment type="caution">
    <text evidence="1">The sequence shown here is derived from an EMBL/GenBank/DDBJ whole genome shotgun (WGS) entry which is preliminary data.</text>
</comment>
<sequence>MARNNYSVGLVLIGIAVILLLGKLGVFSFLGGLLWPVFILLPGVVFHFLYFSRVLPAGVLVPGGILVTYSLMFFFCNIFGWGAMSYLWPGFIFGVAVGLYELHLFDRHSGKGVLTAAMILAAISAVFFALAFMFTAGIYFIIFVLLVAGVGLIMTRKRGW</sequence>
<reference evidence="1" key="1">
    <citation type="submission" date="2024-12" db="EMBL/GenBank/DDBJ databases">
        <authorList>
            <person name="Wu N."/>
        </authorList>
    </citation>
    <scope>NUCLEOTIDE SEQUENCE</scope>
    <source>
        <strain evidence="1">P15</strain>
    </source>
</reference>
<evidence type="ECO:0000313" key="1">
    <source>
        <dbReference type="EMBL" id="MFM9329747.1"/>
    </source>
</evidence>
<proteinExistence type="predicted"/>
<accession>A0ACC7P360</accession>
<gene>
    <name evidence="1" type="ORF">ACI1P1_15740</name>
</gene>
<evidence type="ECO:0000313" key="2">
    <source>
        <dbReference type="Proteomes" id="UP001631969"/>
    </source>
</evidence>
<dbReference type="EMBL" id="JBJURJ010000009">
    <property type="protein sequence ID" value="MFM9329747.1"/>
    <property type="molecule type" value="Genomic_DNA"/>
</dbReference>